<feature type="region of interest" description="Disordered" evidence="1">
    <location>
        <begin position="541"/>
        <end position="587"/>
    </location>
</feature>
<protein>
    <submittedName>
        <fullName evidence="2">Uncharacterized protein</fullName>
    </submittedName>
</protein>
<evidence type="ECO:0000313" key="2">
    <source>
        <dbReference type="EMBL" id="KIJ14288.1"/>
    </source>
</evidence>
<dbReference type="OrthoDB" id="3225203at2759"/>
<evidence type="ECO:0000256" key="1">
    <source>
        <dbReference type="SAM" id="MobiDB-lite"/>
    </source>
</evidence>
<sequence>MHSDNYDPLIPIACRFIPYDQWFLTHLDDSWKVKQVKHWILSKCNLIQSPDPPAQRPVSPITFASSIRTRTSIDSLDDGYHEDDEYDDDSEDGLPHRHPGPRRPTIYSRLTVKPGSRTKTGQPGSSSLVDQYTLISFSTGFILEDDFTLSWYNLRPYELLEMHRAGTVVSLPRDMIEEYIQPYFEAKVKALRAVWSPKSGRFEAPGHDTQHELYGSKGKEKLGARLDAFSPRSTNLQPDRRRRAKVEWKDRWVTVNQGILTLCKEQAGNAPVHQFSLSALKALRGADSLERACSCSIIAEQRIVCMKFRTIQPDPMISVASPPPSTPSSPIAEGWKTDRHQEPKVAASRSADGSSSGSKQTGEQERSRKSSAMYDPDDICRGEGEWVVLDMLDDRALSSILRILHRYAPHPVSSSFLPSSSIITVANQGDGASPAITPFLYSSPYDAVPYPEWRINTVENARKAGMGDVGKPMAWVLWTENGLGDSLLGNIRKHRRAFSEEMQYKTITIPSDIYPGSECDGSDDESEIEWEGWMRDLERQGRVKQHSEKVNESSTSRQTYTSTRMSTSLPSPPLSDTSSSGSPRGRVLSLSLPHPVTIPLNTHPIYYPNISNVIQTSEVSAYYDLPHSPEMIKTTTISTVSVGPAHPSSRRRSSTLTPGLLMRLGKDRDKQDAGSPPSISSMNGPHMDLGTIRGSLDQRSGPSTTLRHAQSSSNLRTSSSAHASDVAESPSPSGSSKRQGGFVRGVSMRAGKIVKGLDSAIDFVDGKTL</sequence>
<accession>A0A0C9TVI4</accession>
<reference evidence="2 3" key="1">
    <citation type="submission" date="2014-06" db="EMBL/GenBank/DDBJ databases">
        <authorList>
            <consortium name="DOE Joint Genome Institute"/>
            <person name="Kuo A."/>
            <person name="Kohler A."/>
            <person name="Nagy L.G."/>
            <person name="Floudas D."/>
            <person name="Copeland A."/>
            <person name="Barry K.W."/>
            <person name="Cichocki N."/>
            <person name="Veneault-Fourrey C."/>
            <person name="LaButti K."/>
            <person name="Lindquist E.A."/>
            <person name="Lipzen A."/>
            <person name="Lundell T."/>
            <person name="Morin E."/>
            <person name="Murat C."/>
            <person name="Sun H."/>
            <person name="Tunlid A."/>
            <person name="Henrissat B."/>
            <person name="Grigoriev I.V."/>
            <person name="Hibbett D.S."/>
            <person name="Martin F."/>
            <person name="Nordberg H.P."/>
            <person name="Cantor M.N."/>
            <person name="Hua S.X."/>
        </authorList>
    </citation>
    <scope>NUCLEOTIDE SEQUENCE [LARGE SCALE GENOMIC DNA]</scope>
    <source>
        <strain evidence="2 3">ATCC 200175</strain>
    </source>
</reference>
<feature type="compositionally biased region" description="Acidic residues" evidence="1">
    <location>
        <begin position="75"/>
        <end position="92"/>
    </location>
</feature>
<feature type="region of interest" description="Disordered" evidence="1">
    <location>
        <begin position="639"/>
        <end position="742"/>
    </location>
</feature>
<organism evidence="2 3">
    <name type="scientific">Paxillus involutus ATCC 200175</name>
    <dbReference type="NCBI Taxonomy" id="664439"/>
    <lineage>
        <taxon>Eukaryota</taxon>
        <taxon>Fungi</taxon>
        <taxon>Dikarya</taxon>
        <taxon>Basidiomycota</taxon>
        <taxon>Agaricomycotina</taxon>
        <taxon>Agaricomycetes</taxon>
        <taxon>Agaricomycetidae</taxon>
        <taxon>Boletales</taxon>
        <taxon>Paxilineae</taxon>
        <taxon>Paxillaceae</taxon>
        <taxon>Paxillus</taxon>
    </lineage>
</organism>
<feature type="compositionally biased region" description="Low complexity" evidence="1">
    <location>
        <begin position="553"/>
        <end position="585"/>
    </location>
</feature>
<dbReference type="HOGENOM" id="CLU_363321_0_0_1"/>
<keyword evidence="3" id="KW-1185">Reference proteome</keyword>
<feature type="region of interest" description="Disordered" evidence="1">
    <location>
        <begin position="316"/>
        <end position="376"/>
    </location>
</feature>
<dbReference type="AlphaFoldDB" id="A0A0C9TVI4"/>
<gene>
    <name evidence="2" type="ORF">PAXINDRAFT_100259</name>
</gene>
<reference evidence="3" key="2">
    <citation type="submission" date="2015-01" db="EMBL/GenBank/DDBJ databases">
        <title>Evolutionary Origins and Diversification of the Mycorrhizal Mutualists.</title>
        <authorList>
            <consortium name="DOE Joint Genome Institute"/>
            <consortium name="Mycorrhizal Genomics Consortium"/>
            <person name="Kohler A."/>
            <person name="Kuo A."/>
            <person name="Nagy L.G."/>
            <person name="Floudas D."/>
            <person name="Copeland A."/>
            <person name="Barry K.W."/>
            <person name="Cichocki N."/>
            <person name="Veneault-Fourrey C."/>
            <person name="LaButti K."/>
            <person name="Lindquist E.A."/>
            <person name="Lipzen A."/>
            <person name="Lundell T."/>
            <person name="Morin E."/>
            <person name="Murat C."/>
            <person name="Riley R."/>
            <person name="Ohm R."/>
            <person name="Sun H."/>
            <person name="Tunlid A."/>
            <person name="Henrissat B."/>
            <person name="Grigoriev I.V."/>
            <person name="Hibbett D.S."/>
            <person name="Martin F."/>
        </authorList>
    </citation>
    <scope>NUCLEOTIDE SEQUENCE [LARGE SCALE GENOMIC DNA]</scope>
    <source>
        <strain evidence="3">ATCC 200175</strain>
    </source>
</reference>
<dbReference type="Proteomes" id="UP000053647">
    <property type="component" value="Unassembled WGS sequence"/>
</dbReference>
<proteinExistence type="predicted"/>
<feature type="compositionally biased region" description="Polar residues" evidence="1">
    <location>
        <begin position="697"/>
        <end position="722"/>
    </location>
</feature>
<feature type="compositionally biased region" description="Basic and acidic residues" evidence="1">
    <location>
        <begin position="541"/>
        <end position="551"/>
    </location>
</feature>
<feature type="compositionally biased region" description="Low complexity" evidence="1">
    <location>
        <begin position="346"/>
        <end position="358"/>
    </location>
</feature>
<evidence type="ECO:0000313" key="3">
    <source>
        <dbReference type="Proteomes" id="UP000053647"/>
    </source>
</evidence>
<feature type="region of interest" description="Disordered" evidence="1">
    <location>
        <begin position="74"/>
        <end position="108"/>
    </location>
</feature>
<name>A0A0C9TVI4_PAXIN</name>
<dbReference type="EMBL" id="KN819344">
    <property type="protein sequence ID" value="KIJ14288.1"/>
    <property type="molecule type" value="Genomic_DNA"/>
</dbReference>